<organism evidence="3 4">
    <name type="scientific">Cesiribacter andamanensis AMV16</name>
    <dbReference type="NCBI Taxonomy" id="1279009"/>
    <lineage>
        <taxon>Bacteria</taxon>
        <taxon>Pseudomonadati</taxon>
        <taxon>Bacteroidota</taxon>
        <taxon>Cytophagia</taxon>
        <taxon>Cytophagales</taxon>
        <taxon>Cesiribacteraceae</taxon>
        <taxon>Cesiribacter</taxon>
    </lineage>
</organism>
<dbReference type="RefSeq" id="WP_009193813.1">
    <property type="nucleotide sequence ID" value="NZ_AODQ01000005.1"/>
</dbReference>
<accession>M7NBC7</accession>
<evidence type="ECO:0000256" key="2">
    <source>
        <dbReference type="SAM" id="SignalP"/>
    </source>
</evidence>
<dbReference type="EMBL" id="AODQ01000005">
    <property type="protein sequence ID" value="EMR04506.1"/>
    <property type="molecule type" value="Genomic_DNA"/>
</dbReference>
<reference evidence="3 4" key="1">
    <citation type="journal article" date="2013" name="Genome Announc.">
        <title>Draft Genome Sequence of Cesiribacter andamanensis Strain AMV16T, Isolated from a Soil Sample from a Mud Volcano in the Andaman Islands, India.</title>
        <authorList>
            <person name="Shivaji S."/>
            <person name="Ara S."/>
            <person name="Begum Z."/>
            <person name="Srinivas T.N."/>
            <person name="Singh A."/>
            <person name="Kumar Pinnaka A."/>
        </authorList>
    </citation>
    <scope>NUCLEOTIDE SEQUENCE [LARGE SCALE GENOMIC DNA]</scope>
    <source>
        <strain evidence="3 4">AMV16</strain>
    </source>
</reference>
<gene>
    <name evidence="3" type="ORF">ADICEAN_00406</name>
</gene>
<dbReference type="Pfam" id="PF10677">
    <property type="entry name" value="DUF2490"/>
    <property type="match status" value="1"/>
</dbReference>
<evidence type="ECO:0000313" key="3">
    <source>
        <dbReference type="EMBL" id="EMR04506.1"/>
    </source>
</evidence>
<evidence type="ECO:0000256" key="1">
    <source>
        <dbReference type="SAM" id="MobiDB-lite"/>
    </source>
</evidence>
<keyword evidence="4" id="KW-1185">Reference proteome</keyword>
<protein>
    <recommendedName>
        <fullName evidence="5">DUF2490 domain-containing protein</fullName>
    </recommendedName>
</protein>
<dbReference type="STRING" id="1279009.ADICEAN_00406"/>
<dbReference type="eggNOG" id="COG2067">
    <property type="taxonomic scope" value="Bacteria"/>
</dbReference>
<evidence type="ECO:0000313" key="4">
    <source>
        <dbReference type="Proteomes" id="UP000011910"/>
    </source>
</evidence>
<evidence type="ECO:0008006" key="5">
    <source>
        <dbReference type="Google" id="ProtNLM"/>
    </source>
</evidence>
<dbReference type="InterPro" id="IPR019619">
    <property type="entry name" value="DUF2490"/>
</dbReference>
<sequence>MIRKRICGLLGLLLLWGASASAQQSPKEVAHSTNGWLLIMNEYRFSPKWYLSTELHLRRADLVKDWQQYILRPALNYRLHPNLDVALGYSHMKTYPYGDQPVRTIIPENQLWQHLLLRHGLGKAGLTHRYRLEQRWIGSTVPNSEGGWDISGTDYAQRFRYRIFARLPLFTPAARPQQQLFAAFWDEVFLNLDTDFLVRNLQQNRIYLGLGYQFSPMANVQAGYMSQLIRKPNGIQYEQNPTLNVSLFYNLDLYRKPSEPTGSTSKPAQTRRLTSFRR</sequence>
<dbReference type="AlphaFoldDB" id="M7NBC7"/>
<feature type="region of interest" description="Disordered" evidence="1">
    <location>
        <begin position="258"/>
        <end position="278"/>
    </location>
</feature>
<keyword evidence="2" id="KW-0732">Signal</keyword>
<name>M7NBC7_9BACT</name>
<feature type="compositionally biased region" description="Polar residues" evidence="1">
    <location>
        <begin position="260"/>
        <end position="278"/>
    </location>
</feature>
<dbReference type="OrthoDB" id="1118734at2"/>
<feature type="chain" id="PRO_5004081894" description="DUF2490 domain-containing protein" evidence="2">
    <location>
        <begin position="23"/>
        <end position="278"/>
    </location>
</feature>
<comment type="caution">
    <text evidence="3">The sequence shown here is derived from an EMBL/GenBank/DDBJ whole genome shotgun (WGS) entry which is preliminary data.</text>
</comment>
<proteinExistence type="predicted"/>
<dbReference type="Proteomes" id="UP000011910">
    <property type="component" value="Unassembled WGS sequence"/>
</dbReference>
<feature type="signal peptide" evidence="2">
    <location>
        <begin position="1"/>
        <end position="22"/>
    </location>
</feature>